<accession>A0A446BUF3</accession>
<evidence type="ECO:0000313" key="2">
    <source>
        <dbReference type="Proteomes" id="UP000289323"/>
    </source>
</evidence>
<protein>
    <submittedName>
        <fullName evidence="1">F6b6b20e-daf3-44c4-8de7-dcc19e6c7d23</fullName>
    </submittedName>
</protein>
<sequence>MLPSTYSRKTASLFSGFAPTTQPAPDLHPPRGLHPLVVVVLSVVAHTPLGGEVGSCQVLEHVGLQRVQGVAQACVLVEQVQVVCQEAVN</sequence>
<gene>
    <name evidence="1" type="ORF">TT172_LOCUS8399</name>
</gene>
<name>A0A446BUF3_9PEZI</name>
<proteinExistence type="predicted"/>
<dbReference type="EMBL" id="OUUZ01000016">
    <property type="protein sequence ID" value="SPQ25980.1"/>
    <property type="molecule type" value="Genomic_DNA"/>
</dbReference>
<dbReference type="Proteomes" id="UP000289323">
    <property type="component" value="Unassembled WGS sequence"/>
</dbReference>
<reference evidence="1 2" key="1">
    <citation type="submission" date="2018-04" db="EMBL/GenBank/DDBJ databases">
        <authorList>
            <person name="Huttner S."/>
            <person name="Dainat J."/>
        </authorList>
    </citation>
    <scope>NUCLEOTIDE SEQUENCE [LARGE SCALE GENOMIC DNA]</scope>
</reference>
<evidence type="ECO:0000313" key="1">
    <source>
        <dbReference type="EMBL" id="SPQ25980.1"/>
    </source>
</evidence>
<dbReference type="AlphaFoldDB" id="A0A446BUF3"/>
<organism evidence="1 2">
    <name type="scientific">Thermothielavioides terrestris</name>
    <dbReference type="NCBI Taxonomy" id="2587410"/>
    <lineage>
        <taxon>Eukaryota</taxon>
        <taxon>Fungi</taxon>
        <taxon>Dikarya</taxon>
        <taxon>Ascomycota</taxon>
        <taxon>Pezizomycotina</taxon>
        <taxon>Sordariomycetes</taxon>
        <taxon>Sordariomycetidae</taxon>
        <taxon>Sordariales</taxon>
        <taxon>Chaetomiaceae</taxon>
        <taxon>Thermothielavioides</taxon>
    </lineage>
</organism>